<accession>A0A6G5QPX2</accession>
<name>A0A6G5QPX2_CAMRE</name>
<proteinExistence type="predicted"/>
<dbReference type="KEGG" id="crx:CRECT_2007"/>
<dbReference type="Proteomes" id="UP000502377">
    <property type="component" value="Chromosome"/>
</dbReference>
<dbReference type="EMBL" id="CP012543">
    <property type="protein sequence ID" value="QCD47612.1"/>
    <property type="molecule type" value="Genomic_DNA"/>
</dbReference>
<dbReference type="RefSeq" id="WP_002943979.1">
    <property type="nucleotide sequence ID" value="NZ_CP012543.1"/>
</dbReference>
<dbReference type="SUPFAM" id="SSF48371">
    <property type="entry name" value="ARM repeat"/>
    <property type="match status" value="1"/>
</dbReference>
<protein>
    <submittedName>
        <fullName evidence="1">Uncharacterized protein</fullName>
    </submittedName>
</protein>
<dbReference type="InterPro" id="IPR016024">
    <property type="entry name" value="ARM-type_fold"/>
</dbReference>
<gene>
    <name evidence="1" type="ORF">CRECT_2007</name>
</gene>
<evidence type="ECO:0000313" key="1">
    <source>
        <dbReference type="EMBL" id="QCD47612.1"/>
    </source>
</evidence>
<sequence>MQKLDCHVSEWFGWMRERNEAAADHFKNCKIPYDESNLIEVLQSSQDKFDLLWATIALRELGTTRAISALKSIVKFKSLDVQGNAALTIAFLADGGENGFLASLLASKDYRAKFYAMTGILYKEDAAHSALPFVLEYSARATKGGKALAKTPCEGLDWLYLARYGSHLPRAQEIFDKINKNKEYVNENIFTALAGEFGQIFRTKFNKLI</sequence>
<dbReference type="AlphaFoldDB" id="A0A6G5QPX2"/>
<evidence type="ECO:0000313" key="2">
    <source>
        <dbReference type="Proteomes" id="UP000502377"/>
    </source>
</evidence>
<reference evidence="1 2" key="1">
    <citation type="submission" date="2016-07" db="EMBL/GenBank/DDBJ databases">
        <title>Comparative genomics of the Campylobacter concisus group.</title>
        <authorList>
            <person name="Miller W.G."/>
            <person name="Yee E."/>
            <person name="Chapman M.H."/>
            <person name="Huynh S."/>
            <person name="Bono J.L."/>
            <person name="On S.L.W."/>
            <person name="StLeger J."/>
            <person name="Foster G."/>
            <person name="Parker C.T."/>
        </authorList>
    </citation>
    <scope>NUCLEOTIDE SEQUENCE [LARGE SCALE GENOMIC DNA]</scope>
    <source>
        <strain evidence="1 2">ATCC 33238</strain>
    </source>
</reference>
<organism evidence="1 2">
    <name type="scientific">Campylobacter rectus</name>
    <name type="common">Wolinella recta</name>
    <dbReference type="NCBI Taxonomy" id="203"/>
    <lineage>
        <taxon>Bacteria</taxon>
        <taxon>Pseudomonadati</taxon>
        <taxon>Campylobacterota</taxon>
        <taxon>Epsilonproteobacteria</taxon>
        <taxon>Campylobacterales</taxon>
        <taxon>Campylobacteraceae</taxon>
        <taxon>Campylobacter</taxon>
    </lineage>
</organism>